<organism evidence="1 2">
    <name type="scientific">Aphis craccivora</name>
    <name type="common">Cowpea aphid</name>
    <dbReference type="NCBI Taxonomy" id="307492"/>
    <lineage>
        <taxon>Eukaryota</taxon>
        <taxon>Metazoa</taxon>
        <taxon>Ecdysozoa</taxon>
        <taxon>Arthropoda</taxon>
        <taxon>Hexapoda</taxon>
        <taxon>Insecta</taxon>
        <taxon>Pterygota</taxon>
        <taxon>Neoptera</taxon>
        <taxon>Paraneoptera</taxon>
        <taxon>Hemiptera</taxon>
        <taxon>Sternorrhyncha</taxon>
        <taxon>Aphidomorpha</taxon>
        <taxon>Aphidoidea</taxon>
        <taxon>Aphididae</taxon>
        <taxon>Aphidini</taxon>
        <taxon>Aphis</taxon>
        <taxon>Aphis</taxon>
    </lineage>
</organism>
<evidence type="ECO:0000313" key="2">
    <source>
        <dbReference type="Proteomes" id="UP000478052"/>
    </source>
</evidence>
<comment type="caution">
    <text evidence="1">The sequence shown here is derived from an EMBL/GenBank/DDBJ whole genome shotgun (WGS) entry which is preliminary data.</text>
</comment>
<dbReference type="AlphaFoldDB" id="A0A6G0ZPU9"/>
<accession>A0A6G0ZPU9</accession>
<evidence type="ECO:0000313" key="1">
    <source>
        <dbReference type="EMBL" id="KAF0773557.1"/>
    </source>
</evidence>
<gene>
    <name evidence="1" type="ORF">FWK35_00001152</name>
</gene>
<proteinExistence type="predicted"/>
<name>A0A6G0ZPU9_APHCR</name>
<protein>
    <submittedName>
        <fullName evidence="1">Uncharacterized protein</fullName>
    </submittedName>
</protein>
<dbReference type="EMBL" id="VUJU01000049">
    <property type="protein sequence ID" value="KAF0773557.1"/>
    <property type="molecule type" value="Genomic_DNA"/>
</dbReference>
<sequence>MLLSNLNTCIHSAMKYDSLQKKLISNIVEAIIMTGHTACENNFIPKIPIIPSDLTFQFKHLQFPVRLTFAMKQYEIIL</sequence>
<dbReference type="OrthoDB" id="272985at2759"/>
<reference evidence="1 2" key="1">
    <citation type="submission" date="2019-08" db="EMBL/GenBank/DDBJ databases">
        <title>Whole genome of Aphis craccivora.</title>
        <authorList>
            <person name="Voronova N.V."/>
            <person name="Shulinski R.S."/>
            <person name="Bandarenka Y.V."/>
            <person name="Zhorov D.G."/>
            <person name="Warner D."/>
        </authorList>
    </citation>
    <scope>NUCLEOTIDE SEQUENCE [LARGE SCALE GENOMIC DNA]</scope>
    <source>
        <strain evidence="1">180601</strain>
        <tissue evidence="1">Whole Body</tissue>
    </source>
</reference>
<dbReference type="Proteomes" id="UP000478052">
    <property type="component" value="Unassembled WGS sequence"/>
</dbReference>
<keyword evidence="2" id="KW-1185">Reference proteome</keyword>